<dbReference type="Proteomes" id="UP001428290">
    <property type="component" value="Unassembled WGS sequence"/>
</dbReference>
<keyword evidence="1" id="KW-0175">Coiled coil</keyword>
<dbReference type="EMBL" id="BAABRU010000002">
    <property type="protein sequence ID" value="GAA5526939.1"/>
    <property type="molecule type" value="Genomic_DNA"/>
</dbReference>
<protein>
    <submittedName>
        <fullName evidence="3">Uncharacterized protein</fullName>
    </submittedName>
</protein>
<comment type="caution">
    <text evidence="3">The sequence shown here is derived from an EMBL/GenBank/DDBJ whole genome shotgun (WGS) entry which is preliminary data.</text>
</comment>
<name>A0ABP9WUQ1_9CHLR</name>
<sequence>MKVSLNRRWFPLLGAFAAYIAWDLVDHQVLTPRSPVWLCYLIDWGVAGMAGWSIFLLLERQYQHKKPLIDASTINLPPAVFAQLTQAAQGLQGEIQELQQAIGNSINEEGIQQQRSLRQALVASYRAQAILEEVSGIVDKPQVAPPPVEQLITQRS</sequence>
<keyword evidence="2" id="KW-0812">Transmembrane</keyword>
<evidence type="ECO:0000313" key="4">
    <source>
        <dbReference type="Proteomes" id="UP001428290"/>
    </source>
</evidence>
<evidence type="ECO:0000256" key="2">
    <source>
        <dbReference type="SAM" id="Phobius"/>
    </source>
</evidence>
<organism evidence="3 4">
    <name type="scientific">Herpetosiphon gulosus</name>
    <dbReference type="NCBI Taxonomy" id="1973496"/>
    <lineage>
        <taxon>Bacteria</taxon>
        <taxon>Bacillati</taxon>
        <taxon>Chloroflexota</taxon>
        <taxon>Chloroflexia</taxon>
        <taxon>Herpetosiphonales</taxon>
        <taxon>Herpetosiphonaceae</taxon>
        <taxon>Herpetosiphon</taxon>
    </lineage>
</organism>
<reference evidence="3 4" key="1">
    <citation type="submission" date="2024-02" db="EMBL/GenBank/DDBJ databases">
        <title>Herpetosiphon gulosus NBRC 112829.</title>
        <authorList>
            <person name="Ichikawa N."/>
            <person name="Katano-Makiyama Y."/>
            <person name="Hidaka K."/>
        </authorList>
    </citation>
    <scope>NUCLEOTIDE SEQUENCE [LARGE SCALE GENOMIC DNA]</scope>
    <source>
        <strain evidence="3 4">NBRC 112829</strain>
    </source>
</reference>
<proteinExistence type="predicted"/>
<accession>A0ABP9WUQ1</accession>
<keyword evidence="2" id="KW-1133">Transmembrane helix</keyword>
<keyword evidence="4" id="KW-1185">Reference proteome</keyword>
<feature type="transmembrane region" description="Helical" evidence="2">
    <location>
        <begin position="9"/>
        <end position="25"/>
    </location>
</feature>
<dbReference type="RefSeq" id="WP_345720570.1">
    <property type="nucleotide sequence ID" value="NZ_BAABRU010000002.1"/>
</dbReference>
<feature type="coiled-coil region" evidence="1">
    <location>
        <begin position="81"/>
        <end position="108"/>
    </location>
</feature>
<evidence type="ECO:0000313" key="3">
    <source>
        <dbReference type="EMBL" id="GAA5526939.1"/>
    </source>
</evidence>
<keyword evidence="2" id="KW-0472">Membrane</keyword>
<feature type="transmembrane region" description="Helical" evidence="2">
    <location>
        <begin position="37"/>
        <end position="58"/>
    </location>
</feature>
<evidence type="ECO:0000256" key="1">
    <source>
        <dbReference type="SAM" id="Coils"/>
    </source>
</evidence>
<gene>
    <name evidence="3" type="ORF">Hgul01_00721</name>
</gene>